<accession>A0A8S1J402</accession>
<sequence length="386" mass="38980">MVAAERGHGGVVEELVARGARREGVVRALSASPLEAHKRMARLLSEMDAEGAVRSRAAQAKGSGPKGGGGGEAQTAPPAEERMSSGASEPDGASGGDASDQGGAGTDEADGGPAANAAVETAWGAGTAKVVSGGGLGAMDKPSVDVSDPDEGLAANGAGKRTTDGGGSKLERRVPGKGGSMGCAATAKGDEAMCNGSAASGACGPGVFGESVTAEPAPNARSPDGPSSNQVAAENGVAREWEQSASGEDRDISRLTSSANSTHHGARTKGGRDQDERPILGNGVKPEGRRGIGALTGYDMKGKSPQRQSSQRASSGWMNGTWREKGLPEEPRQSNGKCGPTDGLAKNGRHRAEVEALEAQFSTLRTFWDATKPCQGKQALEPEVSK</sequence>
<evidence type="ECO:0000256" key="1">
    <source>
        <dbReference type="SAM" id="MobiDB-lite"/>
    </source>
</evidence>
<proteinExistence type="predicted"/>
<dbReference type="Proteomes" id="UP000708148">
    <property type="component" value="Unassembled WGS sequence"/>
</dbReference>
<feature type="region of interest" description="Disordered" evidence="1">
    <location>
        <begin position="214"/>
        <end position="351"/>
    </location>
</feature>
<protein>
    <submittedName>
        <fullName evidence="2">Uncharacterized protein</fullName>
    </submittedName>
</protein>
<evidence type="ECO:0000313" key="3">
    <source>
        <dbReference type="Proteomes" id="UP000708148"/>
    </source>
</evidence>
<feature type="compositionally biased region" description="Basic and acidic residues" evidence="1">
    <location>
        <begin position="237"/>
        <end position="253"/>
    </location>
</feature>
<dbReference type="AlphaFoldDB" id="A0A8S1J402"/>
<feature type="compositionally biased region" description="Basic and acidic residues" evidence="1">
    <location>
        <begin position="322"/>
        <end position="332"/>
    </location>
</feature>
<feature type="compositionally biased region" description="Low complexity" evidence="1">
    <location>
        <begin position="305"/>
        <end position="315"/>
    </location>
</feature>
<comment type="caution">
    <text evidence="2">The sequence shown here is derived from an EMBL/GenBank/DDBJ whole genome shotgun (WGS) entry which is preliminary data.</text>
</comment>
<organism evidence="2 3">
    <name type="scientific">Ostreobium quekettii</name>
    <dbReference type="NCBI Taxonomy" id="121088"/>
    <lineage>
        <taxon>Eukaryota</taxon>
        <taxon>Viridiplantae</taxon>
        <taxon>Chlorophyta</taxon>
        <taxon>core chlorophytes</taxon>
        <taxon>Ulvophyceae</taxon>
        <taxon>TCBD clade</taxon>
        <taxon>Bryopsidales</taxon>
        <taxon>Ostreobineae</taxon>
        <taxon>Ostreobiaceae</taxon>
        <taxon>Ostreobium</taxon>
    </lineage>
</organism>
<feature type="region of interest" description="Disordered" evidence="1">
    <location>
        <begin position="140"/>
        <end position="182"/>
    </location>
</feature>
<reference evidence="2" key="1">
    <citation type="submission" date="2020-12" db="EMBL/GenBank/DDBJ databases">
        <authorList>
            <person name="Iha C."/>
        </authorList>
    </citation>
    <scope>NUCLEOTIDE SEQUENCE</scope>
</reference>
<feature type="region of interest" description="Disordered" evidence="1">
    <location>
        <begin position="49"/>
        <end position="114"/>
    </location>
</feature>
<evidence type="ECO:0000313" key="2">
    <source>
        <dbReference type="EMBL" id="CAD7700577.1"/>
    </source>
</evidence>
<feature type="compositionally biased region" description="Polar residues" evidence="1">
    <location>
        <begin position="254"/>
        <end position="263"/>
    </location>
</feature>
<feature type="compositionally biased region" description="Low complexity" evidence="1">
    <location>
        <begin position="73"/>
        <end position="101"/>
    </location>
</feature>
<keyword evidence="3" id="KW-1185">Reference proteome</keyword>
<gene>
    <name evidence="2" type="ORF">OSTQU699_LOCUS5936</name>
</gene>
<dbReference type="EMBL" id="CAJHUC010001300">
    <property type="protein sequence ID" value="CAD7700577.1"/>
    <property type="molecule type" value="Genomic_DNA"/>
</dbReference>
<name>A0A8S1J402_9CHLO</name>